<proteinExistence type="predicted"/>
<evidence type="ECO:0000256" key="1">
    <source>
        <dbReference type="SAM" id="Phobius"/>
    </source>
</evidence>
<feature type="transmembrane region" description="Helical" evidence="1">
    <location>
        <begin position="105"/>
        <end position="123"/>
    </location>
</feature>
<dbReference type="HOGENOM" id="CLU_1458599_0_0_9"/>
<evidence type="ECO:0000313" key="3">
    <source>
        <dbReference type="Proteomes" id="UP000003527"/>
    </source>
</evidence>
<protein>
    <recommendedName>
        <fullName evidence="4">GtrA-like protein domain-containing protein</fullName>
    </recommendedName>
</protein>
<gene>
    <name evidence="2" type="ORF">HMPREF9624_01295</name>
</gene>
<dbReference type="AlphaFoldDB" id="G9WWL1"/>
<accession>G9WWL1</accession>
<feature type="transmembrane region" description="Helical" evidence="1">
    <location>
        <begin position="135"/>
        <end position="154"/>
    </location>
</feature>
<dbReference type="RefSeq" id="WP_009537079.1">
    <property type="nucleotide sequence ID" value="NZ_JH414505.1"/>
</dbReference>
<name>G9WWL1_9FIRM</name>
<comment type="caution">
    <text evidence="2">The sequence shown here is derived from an EMBL/GenBank/DDBJ whole genome shotgun (WGS) entry which is preliminary data.</text>
</comment>
<feature type="transmembrane region" description="Helical" evidence="1">
    <location>
        <begin position="63"/>
        <end position="85"/>
    </location>
</feature>
<keyword evidence="1" id="KW-0472">Membrane</keyword>
<evidence type="ECO:0008006" key="4">
    <source>
        <dbReference type="Google" id="ProtNLM"/>
    </source>
</evidence>
<dbReference type="Proteomes" id="UP000003527">
    <property type="component" value="Unassembled WGS sequence"/>
</dbReference>
<organism evidence="2 3">
    <name type="scientific">Oribacterium asaccharolyticum ACB7</name>
    <dbReference type="NCBI Taxonomy" id="796944"/>
    <lineage>
        <taxon>Bacteria</taxon>
        <taxon>Bacillati</taxon>
        <taxon>Bacillota</taxon>
        <taxon>Clostridia</taxon>
        <taxon>Lachnospirales</taxon>
        <taxon>Lachnospiraceae</taxon>
        <taxon>Oribacterium</taxon>
    </lineage>
</organism>
<dbReference type="EMBL" id="AFZD01000020">
    <property type="protein sequence ID" value="EHL09880.1"/>
    <property type="molecule type" value="Genomic_DNA"/>
</dbReference>
<keyword evidence="3" id="KW-1185">Reference proteome</keyword>
<sequence length="166" mass="18639">MDAIKKWIAAHPNLWEFILFNLLSNCATVTNFIMMWLCTGVIFTAWKTTPFRFLVFDYTSPESLMLCGFLSFLLATALAQTVNFFVQKNLVFKSDAAFEKAIPKYVIFAVFLVLVSAALPGYSQSLFIKMGISAALAPTLANIVNIVVQVLLSYPTMKFWIMPKGK</sequence>
<evidence type="ECO:0000313" key="2">
    <source>
        <dbReference type="EMBL" id="EHL09880.1"/>
    </source>
</evidence>
<keyword evidence="1" id="KW-1133">Transmembrane helix</keyword>
<keyword evidence="1" id="KW-0812">Transmembrane</keyword>
<reference evidence="2 3" key="1">
    <citation type="submission" date="2011-08" db="EMBL/GenBank/DDBJ databases">
        <title>The Genome Sequence of Oribacterium sp. ACB7.</title>
        <authorList>
            <consortium name="The Broad Institute Genome Sequencing Platform"/>
            <person name="Earl A."/>
            <person name="Ward D."/>
            <person name="Feldgarden M."/>
            <person name="Gevers D."/>
            <person name="Sizova M."/>
            <person name="Hazen A."/>
            <person name="Epstein S."/>
            <person name="Young S.K."/>
            <person name="Zeng Q."/>
            <person name="Gargeya S."/>
            <person name="Fitzgerald M."/>
            <person name="Haas B."/>
            <person name="Abouelleil A."/>
            <person name="Alvarado L."/>
            <person name="Arachchi H.M."/>
            <person name="Berlin A."/>
            <person name="Brown A."/>
            <person name="Chapman S.B."/>
            <person name="Chen Z."/>
            <person name="Dunbar C."/>
            <person name="Freedman E."/>
            <person name="Gearin G."/>
            <person name="Gellesch M."/>
            <person name="Goldberg J."/>
            <person name="Griggs A."/>
            <person name="Gujja S."/>
            <person name="Heiman D."/>
            <person name="Howarth C."/>
            <person name="Larson L."/>
            <person name="Lui A."/>
            <person name="MacDonald P.J.P."/>
            <person name="Montmayeur A."/>
            <person name="Murphy C."/>
            <person name="Neiman D."/>
            <person name="Pearson M."/>
            <person name="Priest M."/>
            <person name="Roberts A."/>
            <person name="Saif S."/>
            <person name="Shea T."/>
            <person name="Shenoy N."/>
            <person name="Sisk P."/>
            <person name="Stolte C."/>
            <person name="Sykes S."/>
            <person name="Wortman J."/>
            <person name="Nusbaum C."/>
            <person name="Birren B."/>
        </authorList>
    </citation>
    <scope>NUCLEOTIDE SEQUENCE [LARGE SCALE GENOMIC DNA]</scope>
    <source>
        <strain evidence="2 3">ACB7</strain>
    </source>
</reference>
<feature type="transmembrane region" description="Helical" evidence="1">
    <location>
        <begin position="20"/>
        <end position="43"/>
    </location>
</feature>
<dbReference type="PATRIC" id="fig|796944.3.peg.2040"/>